<comment type="caution">
    <text evidence="1">The sequence shown here is derived from an EMBL/GenBank/DDBJ whole genome shotgun (WGS) entry which is preliminary data.</text>
</comment>
<sequence>MQDPQDNEINSRSSPQVPIPNNEAAVTIFERNKPIADLDINFKGSLFTWWNGRIDDACIFKRLDKIVLNQAFLGLMGRVELDHLARVGFDHAPLPLTCGGQSRYFFRPFKFLKFWIEEEDFKDVVKQNWTLERVDDIFIALKQKMKKTKNALNSWSREKFGDIFKKLKLREDIVRIKEDYLRREFLAAVNRSILQRP</sequence>
<dbReference type="PANTHER" id="PTHR33710">
    <property type="entry name" value="BNAC02G09200D PROTEIN"/>
    <property type="match status" value="1"/>
</dbReference>
<gene>
    <name evidence="1" type="ORF">H5410_061184</name>
</gene>
<dbReference type="EMBL" id="JACXVP010000012">
    <property type="protein sequence ID" value="KAG5571418.1"/>
    <property type="molecule type" value="Genomic_DNA"/>
</dbReference>
<dbReference type="AlphaFoldDB" id="A0A9J5W7A9"/>
<dbReference type="PANTHER" id="PTHR33710:SF79">
    <property type="entry name" value="OS06G0205337 PROTEIN"/>
    <property type="match status" value="1"/>
</dbReference>
<protein>
    <submittedName>
        <fullName evidence="1">Uncharacterized protein</fullName>
    </submittedName>
</protein>
<dbReference type="Proteomes" id="UP000824120">
    <property type="component" value="Chromosome 12"/>
</dbReference>
<reference evidence="1 2" key="1">
    <citation type="submission" date="2020-09" db="EMBL/GenBank/DDBJ databases">
        <title>De no assembly of potato wild relative species, Solanum commersonii.</title>
        <authorList>
            <person name="Cho K."/>
        </authorList>
    </citation>
    <scope>NUCLEOTIDE SEQUENCE [LARGE SCALE GENOMIC DNA]</scope>
    <source>
        <strain evidence="1">LZ3.2</strain>
        <tissue evidence="1">Leaf</tissue>
    </source>
</reference>
<keyword evidence="2" id="KW-1185">Reference proteome</keyword>
<accession>A0A9J5W7A9</accession>
<evidence type="ECO:0000313" key="2">
    <source>
        <dbReference type="Proteomes" id="UP000824120"/>
    </source>
</evidence>
<organism evidence="1 2">
    <name type="scientific">Solanum commersonii</name>
    <name type="common">Commerson's wild potato</name>
    <name type="synonym">Commerson's nightshade</name>
    <dbReference type="NCBI Taxonomy" id="4109"/>
    <lineage>
        <taxon>Eukaryota</taxon>
        <taxon>Viridiplantae</taxon>
        <taxon>Streptophyta</taxon>
        <taxon>Embryophyta</taxon>
        <taxon>Tracheophyta</taxon>
        <taxon>Spermatophyta</taxon>
        <taxon>Magnoliopsida</taxon>
        <taxon>eudicotyledons</taxon>
        <taxon>Gunneridae</taxon>
        <taxon>Pentapetalae</taxon>
        <taxon>asterids</taxon>
        <taxon>lamiids</taxon>
        <taxon>Solanales</taxon>
        <taxon>Solanaceae</taxon>
        <taxon>Solanoideae</taxon>
        <taxon>Solaneae</taxon>
        <taxon>Solanum</taxon>
    </lineage>
</organism>
<proteinExistence type="predicted"/>
<name>A0A9J5W7A9_SOLCO</name>
<dbReference type="OrthoDB" id="1113909at2759"/>
<evidence type="ECO:0000313" key="1">
    <source>
        <dbReference type="EMBL" id="KAG5571418.1"/>
    </source>
</evidence>